<accession>A0ABX4IBY3</accession>
<dbReference type="RefSeq" id="WP_097350771.1">
    <property type="nucleotide sequence ID" value="NZ_JACTJI010000004.1"/>
</dbReference>
<sequence length="166" mass="19299">MSKIIEETIFTLTNQEQIIITYNEEMSDDALKKTIINKSQPIHLLLELGIFDKEDLNDKFPSNEMIEILYEGTKLLLIKDIQLDSVNLDEVLFIFRLLANSNFLVHIISGYKIDHILHYSQKDTIFKRNKVVGKIELHLEKDEFLIMSDYDGSSVMILSNEQKCGF</sequence>
<comment type="caution">
    <text evidence="1">The sequence shown here is derived from an EMBL/GenBank/DDBJ whole genome shotgun (WGS) entry which is preliminary data.</text>
</comment>
<evidence type="ECO:0000313" key="2">
    <source>
        <dbReference type="Proteomes" id="UP000219632"/>
    </source>
</evidence>
<protein>
    <submittedName>
        <fullName evidence="1">Uncharacterized protein</fullName>
    </submittedName>
</protein>
<dbReference type="EMBL" id="NYPG01000006">
    <property type="protein sequence ID" value="PDK40719.1"/>
    <property type="molecule type" value="Genomic_DNA"/>
</dbReference>
<evidence type="ECO:0000313" key="1">
    <source>
        <dbReference type="EMBL" id="PDK40719.1"/>
    </source>
</evidence>
<gene>
    <name evidence="1" type="ORF">AFZ32_11665</name>
</gene>
<organism evidence="1 2">
    <name type="scientific">Listeria welshimeri</name>
    <dbReference type="NCBI Taxonomy" id="1643"/>
    <lineage>
        <taxon>Bacteria</taxon>
        <taxon>Bacillati</taxon>
        <taxon>Bacillota</taxon>
        <taxon>Bacilli</taxon>
        <taxon>Bacillales</taxon>
        <taxon>Listeriaceae</taxon>
        <taxon>Listeria</taxon>
    </lineage>
</organism>
<reference evidence="1 2" key="1">
    <citation type="submission" date="2017-09" db="EMBL/GenBank/DDBJ databases">
        <title>Draft Genomes of 144 Listeria Monocytogenes isolates from foods.</title>
        <authorList>
            <person name="Wu C.H."/>
            <person name="Ng J."/>
            <person name="Kiang D."/>
            <person name="Chen C.-Y."/>
            <person name="Frink S."/>
            <person name="Lafrades M."/>
            <person name="Morales C."/>
            <person name="Park P."/>
            <person name="Zwick M."/>
        </authorList>
    </citation>
    <scope>NUCLEOTIDE SEQUENCE [LARGE SCALE GENOMIC DNA]</scope>
    <source>
        <strain evidence="1 2">CDPHFDLB-F14M01633.75-2</strain>
    </source>
</reference>
<name>A0ABX4IBY3_LISWE</name>
<keyword evidence="2" id="KW-1185">Reference proteome</keyword>
<proteinExistence type="predicted"/>
<dbReference type="Proteomes" id="UP000219632">
    <property type="component" value="Unassembled WGS sequence"/>
</dbReference>